<keyword evidence="2" id="KW-1185">Reference proteome</keyword>
<accession>A0ABT4LEU2</accession>
<protein>
    <submittedName>
        <fullName evidence="1">Protein phosphatase CheZ</fullName>
        <ecNumber evidence="1">3.6.1.-</ecNumber>
    </submittedName>
</protein>
<dbReference type="Proteomes" id="UP001069802">
    <property type="component" value="Unassembled WGS sequence"/>
</dbReference>
<dbReference type="InterPro" id="IPR007439">
    <property type="entry name" value="Chemotax_Pase_CheZ"/>
</dbReference>
<dbReference type="RefSeq" id="WP_269421828.1">
    <property type="nucleotide sequence ID" value="NZ_JAPWGY010000001.1"/>
</dbReference>
<sequence>MAPSTIDIRLRQEVDKLIMYMDRLRQELADTSRKKGERTDFENMSVQLDALVRNTEEASDQILKASEGVLDIVDDIRAEADEAVRNDLCDKITAYSLDTLEACSFQDLTGQRVTKILQSLQFVEDRVNAMISIFGQEAIIDKGAAISAQEEPDDEVSMDGPAIVADEAISQDDIDALFD</sequence>
<dbReference type="SUPFAM" id="SSF75708">
    <property type="entry name" value="Chemotaxis phosphatase CheZ"/>
    <property type="match status" value="1"/>
</dbReference>
<evidence type="ECO:0000313" key="1">
    <source>
        <dbReference type="EMBL" id="MCZ4279628.1"/>
    </source>
</evidence>
<keyword evidence="1" id="KW-0378">Hydrolase</keyword>
<comment type="caution">
    <text evidence="1">The sequence shown here is derived from an EMBL/GenBank/DDBJ whole genome shotgun (WGS) entry which is preliminary data.</text>
</comment>
<reference evidence="1" key="1">
    <citation type="submission" date="2022-12" db="EMBL/GenBank/DDBJ databases">
        <title>Bacterial isolates from different developmental stages of Nematostella vectensis.</title>
        <authorList>
            <person name="Fraune S."/>
        </authorList>
    </citation>
    <scope>NUCLEOTIDE SEQUENCE</scope>
    <source>
        <strain evidence="1">G21630-S1</strain>
    </source>
</reference>
<gene>
    <name evidence="1" type="ORF">O4H49_02485</name>
</gene>
<evidence type="ECO:0000313" key="2">
    <source>
        <dbReference type="Proteomes" id="UP001069802"/>
    </source>
</evidence>
<organism evidence="1 2">
    <name type="scientific">Kiloniella laminariae</name>
    <dbReference type="NCBI Taxonomy" id="454162"/>
    <lineage>
        <taxon>Bacteria</taxon>
        <taxon>Pseudomonadati</taxon>
        <taxon>Pseudomonadota</taxon>
        <taxon>Alphaproteobacteria</taxon>
        <taxon>Rhodospirillales</taxon>
        <taxon>Kiloniellaceae</taxon>
        <taxon>Kiloniella</taxon>
    </lineage>
</organism>
<proteinExistence type="predicted"/>
<name>A0ABT4LEU2_9PROT</name>
<dbReference type="GO" id="GO:0016787">
    <property type="term" value="F:hydrolase activity"/>
    <property type="evidence" value="ECO:0007669"/>
    <property type="project" value="UniProtKB-KW"/>
</dbReference>
<dbReference type="EC" id="3.6.1.-" evidence="1"/>
<dbReference type="Gene3D" id="1.10.287.500">
    <property type="entry name" value="Helix hairpin bin"/>
    <property type="match status" value="1"/>
</dbReference>
<dbReference type="Pfam" id="PF04344">
    <property type="entry name" value="CheZ"/>
    <property type="match status" value="1"/>
</dbReference>
<dbReference type="EMBL" id="JAPWGY010000001">
    <property type="protein sequence ID" value="MCZ4279628.1"/>
    <property type="molecule type" value="Genomic_DNA"/>
</dbReference>